<comment type="similarity">
    <text evidence="2">Belongs to the HMGN family.</text>
</comment>
<dbReference type="EMBL" id="CAJHUB010000751">
    <property type="protein sequence ID" value="CAD7681278.1"/>
    <property type="molecule type" value="Genomic_DNA"/>
</dbReference>
<reference evidence="6" key="1">
    <citation type="submission" date="2020-12" db="EMBL/GenBank/DDBJ databases">
        <authorList>
            <consortium name="Molecular Ecology Group"/>
        </authorList>
    </citation>
    <scope>NUCLEOTIDE SEQUENCE</scope>
    <source>
        <strain evidence="6">TBG_1078</strain>
    </source>
</reference>
<evidence type="ECO:0000313" key="6">
    <source>
        <dbReference type="EMBL" id="CAD7681278.1"/>
    </source>
</evidence>
<feature type="compositionally biased region" description="Basic residues" evidence="5">
    <location>
        <begin position="1"/>
        <end position="15"/>
    </location>
</feature>
<dbReference type="PRINTS" id="PR00925">
    <property type="entry name" value="NONHISHMG17"/>
</dbReference>
<dbReference type="Pfam" id="PF01101">
    <property type="entry name" value="HMG14_17"/>
    <property type="match status" value="1"/>
</dbReference>
<evidence type="ECO:0000256" key="4">
    <source>
        <dbReference type="ARBA" id="ARBA00023242"/>
    </source>
</evidence>
<dbReference type="GO" id="GO:0005634">
    <property type="term" value="C:nucleus"/>
    <property type="evidence" value="ECO:0007669"/>
    <property type="project" value="UniProtKB-SubCell"/>
</dbReference>
<dbReference type="InterPro" id="IPR000079">
    <property type="entry name" value="HMGN_fam"/>
</dbReference>
<evidence type="ECO:0000256" key="3">
    <source>
        <dbReference type="ARBA" id="ARBA00023125"/>
    </source>
</evidence>
<evidence type="ECO:0000313" key="7">
    <source>
        <dbReference type="Proteomes" id="UP000645828"/>
    </source>
</evidence>
<dbReference type="PANTHER" id="PTHR23087:SF12">
    <property type="entry name" value="NON-HISTONE CHROMOSOMAL PROTEIN HMG-14"/>
    <property type="match status" value="1"/>
</dbReference>
<name>A0A811YV66_NYCPR</name>
<dbReference type="AlphaFoldDB" id="A0A811YV66"/>
<dbReference type="Proteomes" id="UP000645828">
    <property type="component" value="Unassembled WGS sequence"/>
</dbReference>
<dbReference type="GO" id="GO:0031492">
    <property type="term" value="F:nucleosomal DNA binding"/>
    <property type="evidence" value="ECO:0007669"/>
    <property type="project" value="InterPro"/>
</dbReference>
<dbReference type="GO" id="GO:0000785">
    <property type="term" value="C:chromatin"/>
    <property type="evidence" value="ECO:0007669"/>
    <property type="project" value="InterPro"/>
</dbReference>
<sequence length="148" mass="15881">MWNLRNKRGALKKKGGGIGRRGSGQACRPQAGTDPSPRCPRVKSASLLRGAVKEEPNRRSGRLSAKPAPAKVDRKPKKAAGRDKSLDKKKTKEDLPAENGETKNEENPVSSKAGEREAKSDSYQIPCPVSGPCLLPVQSRGILSSTIL</sequence>
<keyword evidence="7" id="KW-1185">Reference proteome</keyword>
<accession>A0A811YV66</accession>
<dbReference type="PANTHER" id="PTHR23087">
    <property type="entry name" value="NONHISTONE CHROMOSOMAL PROTEIN HMG"/>
    <property type="match status" value="1"/>
</dbReference>
<feature type="region of interest" description="Disordered" evidence="5">
    <location>
        <begin position="1"/>
        <end position="130"/>
    </location>
</feature>
<keyword evidence="4" id="KW-0539">Nucleus</keyword>
<evidence type="ECO:0000256" key="5">
    <source>
        <dbReference type="SAM" id="MobiDB-lite"/>
    </source>
</evidence>
<evidence type="ECO:0000256" key="2">
    <source>
        <dbReference type="ARBA" id="ARBA00007696"/>
    </source>
</evidence>
<dbReference type="SMART" id="SM00527">
    <property type="entry name" value="HMG17"/>
    <property type="match status" value="1"/>
</dbReference>
<protein>
    <submittedName>
        <fullName evidence="6">(raccoon dog) hypothetical protein</fullName>
    </submittedName>
</protein>
<comment type="caution">
    <text evidence="6">The sequence shown here is derived from an EMBL/GenBank/DDBJ whole genome shotgun (WGS) entry which is preliminary data.</text>
</comment>
<evidence type="ECO:0000256" key="1">
    <source>
        <dbReference type="ARBA" id="ARBA00004123"/>
    </source>
</evidence>
<proteinExistence type="inferred from homology"/>
<feature type="compositionally biased region" description="Basic and acidic residues" evidence="5">
    <location>
        <begin position="80"/>
        <end position="106"/>
    </location>
</feature>
<keyword evidence="3" id="KW-0238">DNA-binding</keyword>
<comment type="subcellular location">
    <subcellularLocation>
        <location evidence="1">Nucleus</location>
    </subcellularLocation>
</comment>
<gene>
    <name evidence="6" type="ORF">NYPRO_LOCUS14070</name>
</gene>
<dbReference type="GO" id="GO:0006325">
    <property type="term" value="P:chromatin organization"/>
    <property type="evidence" value="ECO:0007669"/>
    <property type="project" value="TreeGrafter"/>
</dbReference>
<organism evidence="6 7">
    <name type="scientific">Nyctereutes procyonoides</name>
    <name type="common">Raccoon dog</name>
    <name type="synonym">Canis procyonoides</name>
    <dbReference type="NCBI Taxonomy" id="34880"/>
    <lineage>
        <taxon>Eukaryota</taxon>
        <taxon>Metazoa</taxon>
        <taxon>Chordata</taxon>
        <taxon>Craniata</taxon>
        <taxon>Vertebrata</taxon>
        <taxon>Euteleostomi</taxon>
        <taxon>Mammalia</taxon>
        <taxon>Eutheria</taxon>
        <taxon>Laurasiatheria</taxon>
        <taxon>Carnivora</taxon>
        <taxon>Caniformia</taxon>
        <taxon>Canidae</taxon>
        <taxon>Nyctereutes</taxon>
    </lineage>
</organism>